<evidence type="ECO:0000256" key="1">
    <source>
        <dbReference type="SAM" id="Coils"/>
    </source>
</evidence>
<feature type="compositionally biased region" description="Low complexity" evidence="2">
    <location>
        <begin position="44"/>
        <end position="62"/>
    </location>
</feature>
<keyword evidence="3" id="KW-0812">Transmembrane</keyword>
<feature type="compositionally biased region" description="Low complexity" evidence="2">
    <location>
        <begin position="401"/>
        <end position="410"/>
    </location>
</feature>
<feature type="compositionally biased region" description="Acidic residues" evidence="2">
    <location>
        <begin position="450"/>
        <end position="466"/>
    </location>
</feature>
<reference evidence="4 5" key="1">
    <citation type="submission" date="2015-09" db="EMBL/GenBank/DDBJ databases">
        <title>Host preference determinants of Valsa canker pathogens revealed by comparative genomics.</title>
        <authorList>
            <person name="Yin Z."/>
            <person name="Huang L."/>
        </authorList>
    </citation>
    <scope>NUCLEOTIDE SEQUENCE [LARGE SCALE GENOMIC DNA]</scope>
    <source>
        <strain evidence="4 5">03-1</strain>
    </source>
</reference>
<feature type="region of interest" description="Disordered" evidence="2">
    <location>
        <begin position="24"/>
        <end position="81"/>
    </location>
</feature>
<sequence>MPRLFRSGVPLDDPLAGSVSAILRRQDPNQDNGKPPGDSNDLDTTGSNGNSISSSSPNATAIVRSSSPSLTAPRGDPPSSHKVSQIIAVSIVGVVVLVCIFLLIRTLRARHPNPKSLPSPLRKIWRKWNVTPYPPKTQYKRTGDSDMDDQSNHRIRMREAHDNLEDALRDAMAQQELAAQPNTNNNTGTQDGVNRNTSIRSVMTLPVYRPKATETEQVLGREGERDGIDTVVEMPTAEEDEHMREEEMDALYQIRVARRRQIAEREQRRQERREARERRDYLTMHDVRERARIASEQAQREVEELRDAHEAIKQSRQRAVSSVSYHDVGLVRADGTRLRANSAESERMGLLSDAASIALSAQETGGNNSLQQSHTRAPSSHSVLSIDTFHSGQSGVGGQQPRGSTSRSGSPGLGTGHSRTSSRGQLGESLLPRTGSSLSQRAGSSPELIDAAEADLGGGDDDDDDDVPAHSPPGYENVSLDEVTPAQSSAHHHPGGPQSGRNSPYAEPPPDYPGRARQNRLSAHMADLAADSQQRLSPDGHQGAGGHGRKGSRGVGGIPQLPSLRLGKLPQIVIEPSSAVPRDGDEDDDDGLHRGEGERR</sequence>
<name>A0A423VR18_9PEZI</name>
<proteinExistence type="predicted"/>
<keyword evidence="3" id="KW-0472">Membrane</keyword>
<evidence type="ECO:0000256" key="2">
    <source>
        <dbReference type="SAM" id="MobiDB-lite"/>
    </source>
</evidence>
<dbReference type="EMBL" id="LKEA01000045">
    <property type="protein sequence ID" value="ROV93417.1"/>
    <property type="molecule type" value="Genomic_DNA"/>
</dbReference>
<keyword evidence="5" id="KW-1185">Reference proteome</keyword>
<feature type="region of interest" description="Disordered" evidence="2">
    <location>
        <begin position="363"/>
        <end position="382"/>
    </location>
</feature>
<dbReference type="OrthoDB" id="5376312at2759"/>
<evidence type="ECO:0000313" key="4">
    <source>
        <dbReference type="EMBL" id="ROV93417.1"/>
    </source>
</evidence>
<comment type="caution">
    <text evidence="4">The sequence shown here is derived from an EMBL/GenBank/DDBJ whole genome shotgun (WGS) entry which is preliminary data.</text>
</comment>
<feature type="transmembrane region" description="Helical" evidence="3">
    <location>
        <begin position="83"/>
        <end position="104"/>
    </location>
</feature>
<organism evidence="4 5">
    <name type="scientific">Cytospora schulzeri</name>
    <dbReference type="NCBI Taxonomy" id="448051"/>
    <lineage>
        <taxon>Eukaryota</taxon>
        <taxon>Fungi</taxon>
        <taxon>Dikarya</taxon>
        <taxon>Ascomycota</taxon>
        <taxon>Pezizomycotina</taxon>
        <taxon>Sordariomycetes</taxon>
        <taxon>Sordariomycetidae</taxon>
        <taxon>Diaporthales</taxon>
        <taxon>Cytosporaceae</taxon>
        <taxon>Cytospora</taxon>
    </lineage>
</organism>
<feature type="compositionally biased region" description="Basic and acidic residues" evidence="2">
    <location>
        <begin position="591"/>
        <end position="600"/>
    </location>
</feature>
<keyword evidence="3" id="KW-1133">Transmembrane helix</keyword>
<feature type="region of interest" description="Disordered" evidence="2">
    <location>
        <begin position="387"/>
        <end position="600"/>
    </location>
</feature>
<feature type="compositionally biased region" description="Polar residues" evidence="2">
    <location>
        <begin position="434"/>
        <end position="443"/>
    </location>
</feature>
<accession>A0A423VR18</accession>
<feature type="coiled-coil region" evidence="1">
    <location>
        <begin position="258"/>
        <end position="318"/>
    </location>
</feature>
<evidence type="ECO:0000256" key="3">
    <source>
        <dbReference type="SAM" id="Phobius"/>
    </source>
</evidence>
<evidence type="ECO:0000313" key="5">
    <source>
        <dbReference type="Proteomes" id="UP000283895"/>
    </source>
</evidence>
<gene>
    <name evidence="4" type="ORF">VMCG_08416</name>
</gene>
<keyword evidence="1" id="KW-0175">Coiled coil</keyword>
<dbReference type="Proteomes" id="UP000283895">
    <property type="component" value="Unassembled WGS sequence"/>
</dbReference>
<protein>
    <submittedName>
        <fullName evidence="4">Uncharacterized protein</fullName>
    </submittedName>
</protein>
<dbReference type="STRING" id="356882.A0A423VR18"/>
<dbReference type="AlphaFoldDB" id="A0A423VR18"/>